<keyword evidence="3" id="KW-1185">Reference proteome</keyword>
<accession>A0ABR0E912</accession>
<gene>
    <name evidence="2" type="ORF">PRZ48_010566</name>
</gene>
<reference evidence="2 3" key="1">
    <citation type="journal article" date="2023" name="G3 (Bethesda)">
        <title>A chromosome-level genome assembly of Zasmidium syzygii isolated from banana leaves.</title>
        <authorList>
            <person name="van Westerhoven A.C."/>
            <person name="Mehrabi R."/>
            <person name="Talebi R."/>
            <person name="Steentjes M.B.F."/>
            <person name="Corcolon B."/>
            <person name="Chong P.A."/>
            <person name="Kema G.H.J."/>
            <person name="Seidl M.F."/>
        </authorList>
    </citation>
    <scope>NUCLEOTIDE SEQUENCE [LARGE SCALE GENOMIC DNA]</scope>
    <source>
        <strain evidence="2 3">P124</strain>
    </source>
</reference>
<protein>
    <submittedName>
        <fullName evidence="2">Uncharacterized protein</fullName>
    </submittedName>
</protein>
<evidence type="ECO:0000313" key="2">
    <source>
        <dbReference type="EMBL" id="KAK4497911.1"/>
    </source>
</evidence>
<name>A0ABR0E912_ZASCE</name>
<organism evidence="2 3">
    <name type="scientific">Zasmidium cellare</name>
    <name type="common">Wine cellar mold</name>
    <name type="synonym">Racodium cellare</name>
    <dbReference type="NCBI Taxonomy" id="395010"/>
    <lineage>
        <taxon>Eukaryota</taxon>
        <taxon>Fungi</taxon>
        <taxon>Dikarya</taxon>
        <taxon>Ascomycota</taxon>
        <taxon>Pezizomycotina</taxon>
        <taxon>Dothideomycetes</taxon>
        <taxon>Dothideomycetidae</taxon>
        <taxon>Mycosphaerellales</taxon>
        <taxon>Mycosphaerellaceae</taxon>
        <taxon>Zasmidium</taxon>
    </lineage>
</organism>
<dbReference type="EMBL" id="JAXOVC010000008">
    <property type="protein sequence ID" value="KAK4497911.1"/>
    <property type="molecule type" value="Genomic_DNA"/>
</dbReference>
<proteinExistence type="predicted"/>
<evidence type="ECO:0000256" key="1">
    <source>
        <dbReference type="SAM" id="MobiDB-lite"/>
    </source>
</evidence>
<evidence type="ECO:0000313" key="3">
    <source>
        <dbReference type="Proteomes" id="UP001305779"/>
    </source>
</evidence>
<feature type="region of interest" description="Disordered" evidence="1">
    <location>
        <begin position="24"/>
        <end position="44"/>
    </location>
</feature>
<dbReference type="Proteomes" id="UP001305779">
    <property type="component" value="Unassembled WGS sequence"/>
</dbReference>
<sequence>MKFTEMFTGFIARLPWPTWPEKPPLKHHSSFERQQDDDDNNDNDTYRMQHLTRWKLPSLFEAQSLPNLGITAMIKGVSGLSLHIMPLKMAPAPSRLDALAKMPPPPRPLITPAPPESFRFFDLPGELRNLIYKETLKGKRDMPNVTRESFEVPCPQILAVHPQIYSEVKDLLYVGKTFKFQIYHSRACFLDTCSEMCSQRCVRADWSMNQQKQQRPFRQEIPVRRPPRFQSEEHLLPSWTGKIFSAYLEVVIDPFNERLVSRGNILAALNSFLHVFAAIAICLEHLCIRFLINGPLLICPHLYSVLYPLTRCPSLNTIILHNVPDEKRLQAKLQRRLGKRIPCPPADFNKLKATVQAAQKLLWQAYDMHVPAKSRRRISRLLKRPEYQFRTKCDLTWHSEEGGAVWPIPPKRKPEGYEVAGSQQGMMSLCKGESYYRRLGKADLGALEREMGVLRRAIRKAEEEVLMRKGEEDPWAERAVDSGVDLSMDALGT</sequence>
<comment type="caution">
    <text evidence="2">The sequence shown here is derived from an EMBL/GenBank/DDBJ whole genome shotgun (WGS) entry which is preliminary data.</text>
</comment>